<dbReference type="HOGENOM" id="CLU_025819_0_0_1"/>
<dbReference type="InterPro" id="IPR036465">
    <property type="entry name" value="vWFA_dom_sf"/>
</dbReference>
<dbReference type="AlphaFoldDB" id="K1Q9Z2"/>
<accession>K1Q9Z2</accession>
<dbReference type="SMART" id="SM00327">
    <property type="entry name" value="VWA"/>
    <property type="match status" value="3"/>
</dbReference>
<dbReference type="SUPFAM" id="SSF53300">
    <property type="entry name" value="vWA-like"/>
    <property type="match status" value="3"/>
</dbReference>
<proteinExistence type="predicted"/>
<gene>
    <name evidence="2" type="ORF">CGI_10022004</name>
</gene>
<dbReference type="PRINTS" id="PR00453">
    <property type="entry name" value="VWFADOMAIN"/>
</dbReference>
<name>K1Q9Z2_MAGGI</name>
<dbReference type="InParanoid" id="K1Q9Z2"/>
<dbReference type="InterPro" id="IPR050525">
    <property type="entry name" value="ECM_Assembly_Org"/>
</dbReference>
<dbReference type="InterPro" id="IPR002035">
    <property type="entry name" value="VWF_A"/>
</dbReference>
<feature type="domain" description="VWFA" evidence="1">
    <location>
        <begin position="316"/>
        <end position="503"/>
    </location>
</feature>
<dbReference type="InterPro" id="IPR040909">
    <property type="entry name" value="CHFR_Znf-CRD"/>
</dbReference>
<sequence length="710" mass="77990">MFTTHAGQTDFAGDAPAVSFCHAYWGCKKAECLGCIGRFKDKNLGRKCLVNRILENPYESKILQRLKGEEMTAIRVVQDSGKQISPSPLAEQQPRNHNKRVKCWELIADVIFAIDKSTSIDTQKNFNLELDFVGKVLKTFDVGVEETRVGAVVFSDEAERVLDLKEGVSKDAALERVKNITWGKGNTFMDKAFVKMREEFSKENGGRPGQVPKIAVLLTDGVATDPYKAVGEAKKLKSLGVEVFTLGVKDAKMSELNALSSDPQSQHVFDVDSLEGLSSIVSRLSKSVCSSGTRYENTSCFVAGYLCQRKCLKKADIAFVVDSSSSIWPPNFDTQVHFLYDILSPFDISPTKTQVAAVSYSNVIRPQFQFNTYKDKTGVLGATQNIIHTKGDATRTYKALEYMNDQIFTSQNGARNDAIKIAVVTTDGETNPGGADSYTKEEGKRMTLLQAQRAKDSGVYVFAVGVGKEVNDQELLGIASGPESVIKVDTYEELRENELQDKLIDLTCEAGEKTSLPPTPPNVQCKKKKADIIFALDQSTSIGSQKNFSIELDFVNNLIKELAVASDETRIGAVVFSDDSERRLELRDGTIRDSVVDTIHKFKWGTGNTYMDKAFADMREGFLPAKGGRPGLVPQIAVLITDGSATDPYTAESEANKLKNNGVEIFAIGVKGADRNALETYASRPRNVFFVDELIALDTISEAVLTELCA</sequence>
<dbReference type="Gene3D" id="3.40.50.410">
    <property type="entry name" value="von Willebrand factor, type A domain"/>
    <property type="match status" value="3"/>
</dbReference>
<protein>
    <submittedName>
        <fullName evidence="2">Collagen alpha-6(VI) chain</fullName>
    </submittedName>
</protein>
<dbReference type="Pfam" id="PF17979">
    <property type="entry name" value="zf-CRD"/>
    <property type="match status" value="1"/>
</dbReference>
<dbReference type="PANTHER" id="PTHR24020">
    <property type="entry name" value="COLLAGEN ALPHA"/>
    <property type="match status" value="1"/>
</dbReference>
<reference evidence="2" key="1">
    <citation type="journal article" date="2012" name="Nature">
        <title>The oyster genome reveals stress adaptation and complexity of shell formation.</title>
        <authorList>
            <person name="Zhang G."/>
            <person name="Fang X."/>
            <person name="Guo X."/>
            <person name="Li L."/>
            <person name="Luo R."/>
            <person name="Xu F."/>
            <person name="Yang P."/>
            <person name="Zhang L."/>
            <person name="Wang X."/>
            <person name="Qi H."/>
            <person name="Xiong Z."/>
            <person name="Que H."/>
            <person name="Xie Y."/>
            <person name="Holland P.W."/>
            <person name="Paps J."/>
            <person name="Zhu Y."/>
            <person name="Wu F."/>
            <person name="Chen Y."/>
            <person name="Wang J."/>
            <person name="Peng C."/>
            <person name="Meng J."/>
            <person name="Yang L."/>
            <person name="Liu J."/>
            <person name="Wen B."/>
            <person name="Zhang N."/>
            <person name="Huang Z."/>
            <person name="Zhu Q."/>
            <person name="Feng Y."/>
            <person name="Mount A."/>
            <person name="Hedgecock D."/>
            <person name="Xu Z."/>
            <person name="Liu Y."/>
            <person name="Domazet-Loso T."/>
            <person name="Du Y."/>
            <person name="Sun X."/>
            <person name="Zhang S."/>
            <person name="Liu B."/>
            <person name="Cheng P."/>
            <person name="Jiang X."/>
            <person name="Li J."/>
            <person name="Fan D."/>
            <person name="Wang W."/>
            <person name="Fu W."/>
            <person name="Wang T."/>
            <person name="Wang B."/>
            <person name="Zhang J."/>
            <person name="Peng Z."/>
            <person name="Li Y."/>
            <person name="Li N."/>
            <person name="Wang J."/>
            <person name="Chen M."/>
            <person name="He Y."/>
            <person name="Tan F."/>
            <person name="Song X."/>
            <person name="Zheng Q."/>
            <person name="Huang R."/>
            <person name="Yang H."/>
            <person name="Du X."/>
            <person name="Chen L."/>
            <person name="Yang M."/>
            <person name="Gaffney P.M."/>
            <person name="Wang S."/>
            <person name="Luo L."/>
            <person name="She Z."/>
            <person name="Ming Y."/>
            <person name="Huang W."/>
            <person name="Zhang S."/>
            <person name="Huang B."/>
            <person name="Zhang Y."/>
            <person name="Qu T."/>
            <person name="Ni P."/>
            <person name="Miao G."/>
            <person name="Wang J."/>
            <person name="Wang Q."/>
            <person name="Steinberg C.E."/>
            <person name="Wang H."/>
            <person name="Li N."/>
            <person name="Qian L."/>
            <person name="Zhang G."/>
            <person name="Li Y."/>
            <person name="Yang H."/>
            <person name="Liu X."/>
            <person name="Wang J."/>
            <person name="Yin Y."/>
            <person name="Wang J."/>
        </authorList>
    </citation>
    <scope>NUCLEOTIDE SEQUENCE [LARGE SCALE GENOMIC DNA]</scope>
    <source>
        <strain evidence="2">05x7-T-G4-1.051#20</strain>
    </source>
</reference>
<feature type="domain" description="VWFA" evidence="1">
    <location>
        <begin position="109"/>
        <end position="284"/>
    </location>
</feature>
<organism evidence="2">
    <name type="scientific">Magallana gigas</name>
    <name type="common">Pacific oyster</name>
    <name type="synonym">Crassostrea gigas</name>
    <dbReference type="NCBI Taxonomy" id="29159"/>
    <lineage>
        <taxon>Eukaryota</taxon>
        <taxon>Metazoa</taxon>
        <taxon>Spiralia</taxon>
        <taxon>Lophotrochozoa</taxon>
        <taxon>Mollusca</taxon>
        <taxon>Bivalvia</taxon>
        <taxon>Autobranchia</taxon>
        <taxon>Pteriomorphia</taxon>
        <taxon>Ostreida</taxon>
        <taxon>Ostreoidea</taxon>
        <taxon>Ostreidae</taxon>
        <taxon>Magallana</taxon>
    </lineage>
</organism>
<dbReference type="EMBL" id="JH816252">
    <property type="protein sequence ID" value="EKC33512.1"/>
    <property type="molecule type" value="Genomic_DNA"/>
</dbReference>
<dbReference type="Pfam" id="PF00092">
    <property type="entry name" value="VWA"/>
    <property type="match status" value="3"/>
</dbReference>
<dbReference type="PANTHER" id="PTHR24020:SF84">
    <property type="entry name" value="VWFA DOMAIN-CONTAINING PROTEIN"/>
    <property type="match status" value="1"/>
</dbReference>
<dbReference type="GO" id="GO:0005581">
    <property type="term" value="C:collagen trimer"/>
    <property type="evidence" value="ECO:0007669"/>
    <property type="project" value="UniProtKB-KW"/>
</dbReference>
<evidence type="ECO:0000313" key="2">
    <source>
        <dbReference type="EMBL" id="EKC33512.1"/>
    </source>
</evidence>
<dbReference type="PROSITE" id="PS50234">
    <property type="entry name" value="VWFA"/>
    <property type="match status" value="3"/>
</dbReference>
<keyword evidence="2" id="KW-0176">Collagen</keyword>
<feature type="domain" description="VWFA" evidence="1">
    <location>
        <begin position="531"/>
        <end position="704"/>
    </location>
</feature>
<dbReference type="CDD" id="cd01450">
    <property type="entry name" value="vWFA_subfamily_ECM"/>
    <property type="match status" value="1"/>
</dbReference>
<evidence type="ECO:0000259" key="1">
    <source>
        <dbReference type="PROSITE" id="PS50234"/>
    </source>
</evidence>